<comment type="caution">
    <text evidence="1">The sequence shown here is derived from an EMBL/GenBank/DDBJ whole genome shotgun (WGS) entry which is preliminary data.</text>
</comment>
<keyword evidence="2" id="KW-1185">Reference proteome</keyword>
<name>A0A4Y2EI66_ARAVE</name>
<protein>
    <submittedName>
        <fullName evidence="1">Uncharacterized protein</fullName>
    </submittedName>
</protein>
<organism evidence="1 2">
    <name type="scientific">Araneus ventricosus</name>
    <name type="common">Orbweaver spider</name>
    <name type="synonym">Epeira ventricosa</name>
    <dbReference type="NCBI Taxonomy" id="182803"/>
    <lineage>
        <taxon>Eukaryota</taxon>
        <taxon>Metazoa</taxon>
        <taxon>Ecdysozoa</taxon>
        <taxon>Arthropoda</taxon>
        <taxon>Chelicerata</taxon>
        <taxon>Arachnida</taxon>
        <taxon>Araneae</taxon>
        <taxon>Araneomorphae</taxon>
        <taxon>Entelegynae</taxon>
        <taxon>Araneoidea</taxon>
        <taxon>Araneidae</taxon>
        <taxon>Araneus</taxon>
    </lineage>
</organism>
<dbReference type="AlphaFoldDB" id="A0A4Y2EI66"/>
<sequence>PRWPRGKILALGPEVPRFETRFLECNPLYMGLVSSHTAGQAKLKGGMPAQMSFSSSNQG</sequence>
<dbReference type="EMBL" id="BGPR01170445">
    <property type="protein sequence ID" value="GBM28853.1"/>
    <property type="molecule type" value="Genomic_DNA"/>
</dbReference>
<reference evidence="1 2" key="1">
    <citation type="journal article" date="2019" name="Sci. Rep.">
        <title>Orb-weaving spider Araneus ventricosus genome elucidates the spidroin gene catalogue.</title>
        <authorList>
            <person name="Kono N."/>
            <person name="Nakamura H."/>
            <person name="Ohtoshi R."/>
            <person name="Moran D.A.P."/>
            <person name="Shinohara A."/>
            <person name="Yoshida Y."/>
            <person name="Fujiwara M."/>
            <person name="Mori M."/>
            <person name="Tomita M."/>
            <person name="Arakawa K."/>
        </authorList>
    </citation>
    <scope>NUCLEOTIDE SEQUENCE [LARGE SCALE GENOMIC DNA]</scope>
</reference>
<evidence type="ECO:0000313" key="2">
    <source>
        <dbReference type="Proteomes" id="UP000499080"/>
    </source>
</evidence>
<gene>
    <name evidence="1" type="ORF">AVEN_53864_1</name>
</gene>
<proteinExistence type="predicted"/>
<evidence type="ECO:0000313" key="1">
    <source>
        <dbReference type="EMBL" id="GBM28853.1"/>
    </source>
</evidence>
<accession>A0A4Y2EI66</accession>
<dbReference type="Proteomes" id="UP000499080">
    <property type="component" value="Unassembled WGS sequence"/>
</dbReference>
<feature type="non-terminal residue" evidence="1">
    <location>
        <position position="1"/>
    </location>
</feature>